<keyword evidence="3" id="KW-1185">Reference proteome</keyword>
<evidence type="ECO:0000313" key="2">
    <source>
        <dbReference type="EMBL" id="KAK7904081.1"/>
    </source>
</evidence>
<organism evidence="2 3">
    <name type="scientific">Mugilogobius chulae</name>
    <name type="common">yellowstripe goby</name>
    <dbReference type="NCBI Taxonomy" id="88201"/>
    <lineage>
        <taxon>Eukaryota</taxon>
        <taxon>Metazoa</taxon>
        <taxon>Chordata</taxon>
        <taxon>Craniata</taxon>
        <taxon>Vertebrata</taxon>
        <taxon>Euteleostomi</taxon>
        <taxon>Actinopterygii</taxon>
        <taxon>Neopterygii</taxon>
        <taxon>Teleostei</taxon>
        <taxon>Neoteleostei</taxon>
        <taxon>Acanthomorphata</taxon>
        <taxon>Gobiaria</taxon>
        <taxon>Gobiiformes</taxon>
        <taxon>Gobioidei</taxon>
        <taxon>Gobiidae</taxon>
        <taxon>Gobionellinae</taxon>
        <taxon>Mugilogobius</taxon>
    </lineage>
</organism>
<name>A0AAW0NLH0_9GOBI</name>
<proteinExistence type="predicted"/>
<evidence type="ECO:0000256" key="1">
    <source>
        <dbReference type="SAM" id="MobiDB-lite"/>
    </source>
</evidence>
<comment type="caution">
    <text evidence="2">The sequence shown here is derived from an EMBL/GenBank/DDBJ whole genome shotgun (WGS) entry which is preliminary data.</text>
</comment>
<dbReference type="EMBL" id="JBBPFD010000012">
    <property type="protein sequence ID" value="KAK7904081.1"/>
    <property type="molecule type" value="Genomic_DNA"/>
</dbReference>
<dbReference type="Proteomes" id="UP001460270">
    <property type="component" value="Unassembled WGS sequence"/>
</dbReference>
<reference evidence="3" key="1">
    <citation type="submission" date="2024-04" db="EMBL/GenBank/DDBJ databases">
        <title>Salinicola lusitanus LLJ914,a marine bacterium isolated from the Okinawa Trough.</title>
        <authorList>
            <person name="Li J."/>
        </authorList>
    </citation>
    <scope>NUCLEOTIDE SEQUENCE [LARGE SCALE GENOMIC DNA]</scope>
</reference>
<dbReference type="AlphaFoldDB" id="A0AAW0NLH0"/>
<sequence>MQDKNADRPKQDDIAVFEKENFIIRVEIPKETKQDVPEISTKFQAESPLEIQVHLEQVEDVTVCEDFVEQKETELEEAVAKFSIEEPDVEAARYRDDGDSWDDVLGIVNTLWDEDGWEKRAGAEAKERETRIRFPGRCKDGRCYARPSDSELSLTELERRARELDSDLEHLDLSQPHRENEEVYETRERPDMYQTHPGPQRDKSSALTAGLHGGSMDADVTL</sequence>
<protein>
    <submittedName>
        <fullName evidence="2">Uncharacterized protein</fullName>
    </submittedName>
</protein>
<evidence type="ECO:0000313" key="3">
    <source>
        <dbReference type="Proteomes" id="UP001460270"/>
    </source>
</evidence>
<feature type="compositionally biased region" description="Basic and acidic residues" evidence="1">
    <location>
        <begin position="166"/>
        <end position="191"/>
    </location>
</feature>
<accession>A0AAW0NLH0</accession>
<feature type="region of interest" description="Disordered" evidence="1">
    <location>
        <begin position="166"/>
        <end position="222"/>
    </location>
</feature>
<gene>
    <name evidence="2" type="ORF">WMY93_016688</name>
</gene>